<dbReference type="Proteomes" id="UP000183190">
    <property type="component" value="Unassembled WGS sequence"/>
</dbReference>
<accession>A0A1H6IJE9</accession>
<sequence length="70" mass="7744">MYQYTCDAKYCATCACWSGIRIVCDRWGSRLEVISPMDTGKCQNQNSGYRGQTKQANGGCSAFVKYGALK</sequence>
<reference evidence="1 2" key="1">
    <citation type="submission" date="2016-10" db="EMBL/GenBank/DDBJ databases">
        <authorList>
            <person name="de Groot N.N."/>
        </authorList>
    </citation>
    <scope>NUCLEOTIDE SEQUENCE [LARGE SCALE GENOMIC DNA]</scope>
    <source>
        <strain evidence="1 2">YAD2003</strain>
    </source>
</reference>
<name>A0A1H6IJE9_RUMFL</name>
<evidence type="ECO:0000313" key="1">
    <source>
        <dbReference type="EMBL" id="SEH48724.1"/>
    </source>
</evidence>
<evidence type="ECO:0000313" key="2">
    <source>
        <dbReference type="Proteomes" id="UP000183190"/>
    </source>
</evidence>
<proteinExistence type="predicted"/>
<protein>
    <submittedName>
        <fullName evidence="1">Uncharacterized protein</fullName>
    </submittedName>
</protein>
<dbReference type="AlphaFoldDB" id="A0A1H6IJE9"/>
<organism evidence="1 2">
    <name type="scientific">Ruminococcus flavefaciens</name>
    <dbReference type="NCBI Taxonomy" id="1265"/>
    <lineage>
        <taxon>Bacteria</taxon>
        <taxon>Bacillati</taxon>
        <taxon>Bacillota</taxon>
        <taxon>Clostridia</taxon>
        <taxon>Eubacteriales</taxon>
        <taxon>Oscillospiraceae</taxon>
        <taxon>Ruminococcus</taxon>
    </lineage>
</organism>
<dbReference type="EMBL" id="FNWV01000002">
    <property type="protein sequence ID" value="SEH48724.1"/>
    <property type="molecule type" value="Genomic_DNA"/>
</dbReference>
<gene>
    <name evidence="1" type="ORF">SAMN02910265_01009</name>
</gene>